<evidence type="ECO:0000313" key="2">
    <source>
        <dbReference type="EMBL" id="OXM84437.1"/>
    </source>
</evidence>
<keyword evidence="3" id="KW-1185">Reference proteome</keyword>
<dbReference type="RefSeq" id="WP_094016719.1">
    <property type="nucleotide sequence ID" value="NZ_NMQW01000031.1"/>
</dbReference>
<dbReference type="GO" id="GO:0016491">
    <property type="term" value="F:oxidoreductase activity"/>
    <property type="evidence" value="ECO:0007669"/>
    <property type="project" value="InterPro"/>
</dbReference>
<dbReference type="InterPro" id="IPR050464">
    <property type="entry name" value="Zeta_carotene_desat/Oxidored"/>
</dbReference>
<organism evidence="2 3">
    <name type="scientific">Paenibacillus rigui</name>
    <dbReference type="NCBI Taxonomy" id="554312"/>
    <lineage>
        <taxon>Bacteria</taxon>
        <taxon>Bacillati</taxon>
        <taxon>Bacillota</taxon>
        <taxon>Bacilli</taxon>
        <taxon>Bacillales</taxon>
        <taxon>Paenibacillaceae</taxon>
        <taxon>Paenibacillus</taxon>
    </lineage>
</organism>
<sequence length="547" mass="61625">MTKKVVVLGGGVAGMSAAHELAERGFEVAVYELRRIPGGKARSMPVPDSGVNGRKDLPGEHGFRFFPRFYKHVVDTMERIPYGTNKRGVADNLVEGTRLGLARTDDVPVEFVTEFPTSFSDIKDLLKSLFDNHLGLSEEEIEHYLEKCWQVMTSCNDRREEEYQNIPWWTFIDADHQSANFKRVFTGMTRILVAAKAREANTATIGAVGSQIMLDMTLPGGSADRLLNGPTNEVWIYPWLEYLRQIGVDYHLDAKVEQIHCSNGVITGATITEKGETFEVQGDYYVAAFPVEVMAQFVTDELLEVDPTLSNIKQLAECVDWMNGIQFYLKEDVPIIHGHMIYMDSAWALTSVSQKQFWPHVDLSEYGDGQVKGILSVDISDWETPGTLFGKSARHCTREEVMQEVWEQLKASLNVNGHVVLEDSNIHSWFLDEDVHLPNPDGTSVNLEPLLINKVHTWALRPHAYTDIPNLFLASDYVKTNTDLATMEGANEAARRAVNAILKASGSKAKPCEIWDMYQFSALMLQRWHDEVRFRKGLPWDGGLLPV</sequence>
<dbReference type="InterPro" id="IPR002937">
    <property type="entry name" value="Amino_oxidase"/>
</dbReference>
<dbReference type="EMBL" id="NMQW01000031">
    <property type="protein sequence ID" value="OXM84437.1"/>
    <property type="molecule type" value="Genomic_DNA"/>
</dbReference>
<protein>
    <submittedName>
        <fullName evidence="2">Phytoene dehydrogenase</fullName>
    </submittedName>
</protein>
<accession>A0A229ULU1</accession>
<dbReference type="OrthoDB" id="8845488at2"/>
<dbReference type="PANTHER" id="PTHR42923:SF46">
    <property type="entry name" value="AMINE OXIDASE"/>
    <property type="match status" value="1"/>
</dbReference>
<dbReference type="SUPFAM" id="SSF51905">
    <property type="entry name" value="FAD/NAD(P)-binding domain"/>
    <property type="match status" value="1"/>
</dbReference>
<evidence type="ECO:0000259" key="1">
    <source>
        <dbReference type="Pfam" id="PF01593"/>
    </source>
</evidence>
<comment type="caution">
    <text evidence="2">The sequence shown here is derived from an EMBL/GenBank/DDBJ whole genome shotgun (WGS) entry which is preliminary data.</text>
</comment>
<dbReference type="InterPro" id="IPR036188">
    <property type="entry name" value="FAD/NAD-bd_sf"/>
</dbReference>
<gene>
    <name evidence="2" type="ORF">CF651_20385</name>
</gene>
<dbReference type="Gene3D" id="3.50.50.60">
    <property type="entry name" value="FAD/NAD(P)-binding domain"/>
    <property type="match status" value="1"/>
</dbReference>
<evidence type="ECO:0000313" key="3">
    <source>
        <dbReference type="Proteomes" id="UP000215509"/>
    </source>
</evidence>
<dbReference type="PANTHER" id="PTHR42923">
    <property type="entry name" value="PROTOPORPHYRINOGEN OXIDASE"/>
    <property type="match status" value="1"/>
</dbReference>
<dbReference type="AlphaFoldDB" id="A0A229ULU1"/>
<name>A0A229ULU1_9BACL</name>
<dbReference type="Pfam" id="PF01593">
    <property type="entry name" value="Amino_oxidase"/>
    <property type="match status" value="1"/>
</dbReference>
<proteinExistence type="predicted"/>
<feature type="domain" description="Amine oxidase" evidence="1">
    <location>
        <begin position="12"/>
        <end position="502"/>
    </location>
</feature>
<dbReference type="Proteomes" id="UP000215509">
    <property type="component" value="Unassembled WGS sequence"/>
</dbReference>
<reference evidence="2 3" key="1">
    <citation type="submission" date="2017-07" db="EMBL/GenBank/DDBJ databases">
        <title>Genome sequencing and assembly of Paenibacillus rigui.</title>
        <authorList>
            <person name="Mayilraj S."/>
        </authorList>
    </citation>
    <scope>NUCLEOTIDE SEQUENCE [LARGE SCALE GENOMIC DNA]</scope>
    <source>
        <strain evidence="2 3">JCM 16352</strain>
    </source>
</reference>